<proteinExistence type="predicted"/>
<reference evidence="1 2" key="1">
    <citation type="submission" date="2020-12" db="EMBL/GenBank/DDBJ databases">
        <title>FDA dAtabase for Regulatory Grade micrObial Sequences (FDA-ARGOS): Supporting development and validation of Infectious Disease Dx tests.</title>
        <authorList>
            <person name="Sproer C."/>
            <person name="Gronow S."/>
            <person name="Severitt S."/>
            <person name="Schroder I."/>
            <person name="Tallon L."/>
            <person name="Sadzewicz L."/>
            <person name="Zhao X."/>
            <person name="Boylan J."/>
            <person name="Ott S."/>
            <person name="Bowen H."/>
            <person name="Vavikolanu K."/>
            <person name="Mehta A."/>
            <person name="Aluvathingal J."/>
            <person name="Nadendla S."/>
            <person name="Lowell S."/>
            <person name="Myers T."/>
            <person name="Yan Y."/>
            <person name="Sichtig H."/>
        </authorList>
    </citation>
    <scope>NUCLEOTIDE SEQUENCE [LARGE SCALE GENOMIC DNA]</scope>
    <source>
        <strain evidence="1 2">FDAARGOS_989</strain>
    </source>
</reference>
<dbReference type="KEGG" id="aob:I6H46_00880"/>
<sequence length="64" mass="7512">MFEVANDDVDLIILDDPITSFDKNKKFAVTKRLFDKKEFSFKNKTVLMLTHDLQPVIDYVQGKF</sequence>
<evidence type="ECO:0000313" key="2">
    <source>
        <dbReference type="Proteomes" id="UP000595871"/>
    </source>
</evidence>
<dbReference type="Proteomes" id="UP000595871">
    <property type="component" value="Chromosome"/>
</dbReference>
<dbReference type="RefSeq" id="WP_200225916.1">
    <property type="nucleotide sequence ID" value="NZ_CP067016.1"/>
</dbReference>
<gene>
    <name evidence="1" type="ORF">I6H46_00880</name>
</gene>
<evidence type="ECO:0008006" key="3">
    <source>
        <dbReference type="Google" id="ProtNLM"/>
    </source>
</evidence>
<name>A0A7T7UU08_9FIRM</name>
<accession>A0A7T7UU08</accession>
<dbReference type="SUPFAM" id="SSF52540">
    <property type="entry name" value="P-loop containing nucleoside triphosphate hydrolases"/>
    <property type="match status" value="1"/>
</dbReference>
<dbReference type="InterPro" id="IPR027417">
    <property type="entry name" value="P-loop_NTPase"/>
</dbReference>
<protein>
    <recommendedName>
        <fullName evidence="3">ABC transporter ATP-binding protein</fullName>
    </recommendedName>
</protein>
<evidence type="ECO:0000313" key="1">
    <source>
        <dbReference type="EMBL" id="QQN56221.1"/>
    </source>
</evidence>
<dbReference type="EMBL" id="CP067016">
    <property type="protein sequence ID" value="QQN56221.1"/>
    <property type="molecule type" value="Genomic_DNA"/>
</dbReference>
<dbReference type="AlphaFoldDB" id="A0A7T7UU08"/>
<organism evidence="1 2">
    <name type="scientific">Anaerococcus obesiensis</name>
    <dbReference type="NCBI Taxonomy" id="1287640"/>
    <lineage>
        <taxon>Bacteria</taxon>
        <taxon>Bacillati</taxon>
        <taxon>Bacillota</taxon>
        <taxon>Tissierellia</taxon>
        <taxon>Tissierellales</taxon>
        <taxon>Peptoniphilaceae</taxon>
        <taxon>Anaerococcus</taxon>
    </lineage>
</organism>
<keyword evidence="2" id="KW-1185">Reference proteome</keyword>